<evidence type="ECO:0000313" key="4">
    <source>
        <dbReference type="EMBL" id="WJW68677.1"/>
    </source>
</evidence>
<dbReference type="Proteomes" id="UP000521676">
    <property type="component" value="Unassembled WGS sequence"/>
</dbReference>
<feature type="domain" description="Transposase IS200-like" evidence="1">
    <location>
        <begin position="20"/>
        <end position="154"/>
    </location>
</feature>
<evidence type="ECO:0000313" key="5">
    <source>
        <dbReference type="Proteomes" id="UP000521676"/>
    </source>
</evidence>
<gene>
    <name evidence="2" type="ORF">HXX08_23025</name>
    <name evidence="3" type="ORF">HXX08_25445</name>
    <name evidence="4" type="ORF">OZ401_004293</name>
</gene>
<dbReference type="EMBL" id="JACATZ010000003">
    <property type="protein sequence ID" value="NWJ48742.1"/>
    <property type="molecule type" value="Genomic_DNA"/>
</dbReference>
<reference evidence="3 5" key="1">
    <citation type="submission" date="2020-06" db="EMBL/GenBank/DDBJ databases">
        <title>Anoxygenic phototrophic Chloroflexota member uses a Type I reaction center.</title>
        <authorList>
            <person name="Tsuji J.M."/>
            <person name="Shaw N.A."/>
            <person name="Nagashima S."/>
            <person name="Venkiteswaran J."/>
            <person name="Schiff S.L."/>
            <person name="Hanada S."/>
            <person name="Tank M."/>
            <person name="Neufeld J.D."/>
        </authorList>
    </citation>
    <scope>NUCLEOTIDE SEQUENCE [LARGE SCALE GENOMIC DNA]</scope>
    <source>
        <strain evidence="3">L227-S17</strain>
    </source>
</reference>
<dbReference type="Proteomes" id="UP001431572">
    <property type="component" value="Chromosome 2"/>
</dbReference>
<organism evidence="3 5">
    <name type="scientific">Candidatus Chlorohelix allophototropha</name>
    <dbReference type="NCBI Taxonomy" id="3003348"/>
    <lineage>
        <taxon>Bacteria</taxon>
        <taxon>Bacillati</taxon>
        <taxon>Chloroflexota</taxon>
        <taxon>Chloroflexia</taxon>
        <taxon>Candidatus Chloroheliales</taxon>
        <taxon>Candidatus Chloroheliaceae</taxon>
        <taxon>Candidatus Chlorohelix</taxon>
    </lineage>
</organism>
<reference evidence="4" key="2">
    <citation type="journal article" date="2024" name="Nature">
        <title>Anoxygenic phototroph of the Chloroflexota uses a type I reaction centre.</title>
        <authorList>
            <person name="Tsuji J.M."/>
            <person name="Shaw N.A."/>
            <person name="Nagashima S."/>
            <person name="Venkiteswaran J.J."/>
            <person name="Schiff S.L."/>
            <person name="Watanabe T."/>
            <person name="Fukui M."/>
            <person name="Hanada S."/>
            <person name="Tank M."/>
            <person name="Neufeld J.D."/>
        </authorList>
    </citation>
    <scope>NUCLEOTIDE SEQUENCE</scope>
    <source>
        <strain evidence="4">L227-S17</strain>
    </source>
</reference>
<dbReference type="GO" id="GO:0043565">
    <property type="term" value="F:sequence-specific DNA binding"/>
    <property type="evidence" value="ECO:0007669"/>
    <property type="project" value="TreeGrafter"/>
</dbReference>
<dbReference type="GO" id="GO:0004803">
    <property type="term" value="F:transposase activity"/>
    <property type="evidence" value="ECO:0007669"/>
    <property type="project" value="InterPro"/>
</dbReference>
<dbReference type="InterPro" id="IPR052715">
    <property type="entry name" value="RAYT_transposase"/>
</dbReference>
<dbReference type="SMART" id="SM01321">
    <property type="entry name" value="Y1_Tnp"/>
    <property type="match status" value="1"/>
</dbReference>
<dbReference type="RefSeq" id="WP_341470582.1">
    <property type="nucleotide sequence ID" value="NZ_CP128400.1"/>
</dbReference>
<keyword evidence="6" id="KW-1185">Reference proteome</keyword>
<accession>A0A8T7M9Z4</accession>
<evidence type="ECO:0000313" key="3">
    <source>
        <dbReference type="EMBL" id="NWJ49215.1"/>
    </source>
</evidence>
<dbReference type="InterPro" id="IPR002686">
    <property type="entry name" value="Transposase_17"/>
</dbReference>
<protein>
    <submittedName>
        <fullName evidence="3">Transposase</fullName>
    </submittedName>
</protein>
<name>A0A8T7MAQ9_9CHLR</name>
<evidence type="ECO:0000313" key="2">
    <source>
        <dbReference type="EMBL" id="NWJ48742.1"/>
    </source>
</evidence>
<proteinExistence type="predicted"/>
<dbReference type="PANTHER" id="PTHR36966">
    <property type="entry name" value="REP-ASSOCIATED TYROSINE TRANSPOSASE"/>
    <property type="match status" value="1"/>
</dbReference>
<evidence type="ECO:0000313" key="6">
    <source>
        <dbReference type="Proteomes" id="UP001431572"/>
    </source>
</evidence>
<dbReference type="AlphaFoldDB" id="A0A8T7MAQ9"/>
<dbReference type="EMBL" id="CP128400">
    <property type="protein sequence ID" value="WJW68677.1"/>
    <property type="molecule type" value="Genomic_DNA"/>
</dbReference>
<dbReference type="Gene3D" id="3.30.70.1290">
    <property type="entry name" value="Transposase IS200-like"/>
    <property type="match status" value="1"/>
</dbReference>
<sequence>MRYDPEKHHRRSIRLQGYDYRQGLFFLTICTYQREQLFGEVVDTTTKLNRFGEIVQETWEWLPLQYPSLELDICVVMPDHFHGLLFLEGAFDNNSKPEIKTLGHIVKAMKSVSGKKINILRETPGASVWQRNYYEHVVRDEADLARIREYITNNPANSEADLNKSWG</sequence>
<evidence type="ECO:0000259" key="1">
    <source>
        <dbReference type="SMART" id="SM01321"/>
    </source>
</evidence>
<accession>A0A8T7MAQ9</accession>
<dbReference type="PANTHER" id="PTHR36966:SF1">
    <property type="entry name" value="REP-ASSOCIATED TYROSINE TRANSPOSASE"/>
    <property type="match status" value="1"/>
</dbReference>
<dbReference type="EMBL" id="JACATZ010000034">
    <property type="protein sequence ID" value="NWJ49215.1"/>
    <property type="molecule type" value="Genomic_DNA"/>
</dbReference>
<dbReference type="GO" id="GO:0006313">
    <property type="term" value="P:DNA transposition"/>
    <property type="evidence" value="ECO:0007669"/>
    <property type="project" value="InterPro"/>
</dbReference>
<dbReference type="InterPro" id="IPR036515">
    <property type="entry name" value="Transposase_17_sf"/>
</dbReference>
<dbReference type="SUPFAM" id="SSF143422">
    <property type="entry name" value="Transposase IS200-like"/>
    <property type="match status" value="1"/>
</dbReference>